<organism evidence="2 3">
    <name type="scientific">Fluctibacter halophilus</name>
    <dbReference type="NCBI Taxonomy" id="226011"/>
    <lineage>
        <taxon>Bacteria</taxon>
        <taxon>Pseudomonadati</taxon>
        <taxon>Pseudomonadota</taxon>
        <taxon>Gammaproteobacteria</taxon>
        <taxon>Alteromonadales</taxon>
        <taxon>Alteromonadaceae</taxon>
        <taxon>Fluctibacter</taxon>
    </lineage>
</organism>
<protein>
    <recommendedName>
        <fullName evidence="4">Carbohydrate-binding domain-containing protein</fullName>
    </recommendedName>
</protein>
<proteinExistence type="predicted"/>
<sequence length="207" mass="23444">MRNITKFILLSIFLTADAVTATPSERFIVNSTNESPLLDGRCGNDDWEPATSIQLPADVTIFLMHDKKYFYICVKGKAEDINVLDLYVESADIGQPHKYHLSAQMGESKLTENGWESTSVQGVRNGYAGLWVPYSGLKDPENRKDPTFERGTHRQVQIARDKFPGNTWHMMFTVSAIKHNDAWSEFTFPENGDPENTLSWGTFTFTI</sequence>
<feature type="chain" id="PRO_5045601084" description="Carbohydrate-binding domain-containing protein" evidence="1">
    <location>
        <begin position="22"/>
        <end position="207"/>
    </location>
</feature>
<keyword evidence="3" id="KW-1185">Reference proteome</keyword>
<keyword evidence="1" id="KW-0732">Signal</keyword>
<evidence type="ECO:0000313" key="2">
    <source>
        <dbReference type="EMBL" id="MCC2614892.1"/>
    </source>
</evidence>
<comment type="caution">
    <text evidence="2">The sequence shown here is derived from an EMBL/GenBank/DDBJ whole genome shotgun (WGS) entry which is preliminary data.</text>
</comment>
<dbReference type="EMBL" id="JAJEWP010000001">
    <property type="protein sequence ID" value="MCC2614892.1"/>
    <property type="molecule type" value="Genomic_DNA"/>
</dbReference>
<dbReference type="RefSeq" id="WP_229156808.1">
    <property type="nucleotide sequence ID" value="NZ_JAJEWP010000001.1"/>
</dbReference>
<dbReference type="Proteomes" id="UP001520878">
    <property type="component" value="Unassembled WGS sequence"/>
</dbReference>
<evidence type="ECO:0008006" key="4">
    <source>
        <dbReference type="Google" id="ProtNLM"/>
    </source>
</evidence>
<reference evidence="2 3" key="1">
    <citation type="submission" date="2021-10" db="EMBL/GenBank/DDBJ databases">
        <title>Draft genome of Aestuariibacter halophilus JC2043.</title>
        <authorList>
            <person name="Emsley S.A."/>
            <person name="Pfannmuller K.M."/>
            <person name="Ushijima B."/>
            <person name="Saw J.H."/>
            <person name="Videau P."/>
        </authorList>
    </citation>
    <scope>NUCLEOTIDE SEQUENCE [LARGE SCALE GENOMIC DNA]</scope>
    <source>
        <strain evidence="2 3">JC2043</strain>
    </source>
</reference>
<name>A0ABS8G2S8_9ALTE</name>
<feature type="signal peptide" evidence="1">
    <location>
        <begin position="1"/>
        <end position="21"/>
    </location>
</feature>
<evidence type="ECO:0000313" key="3">
    <source>
        <dbReference type="Proteomes" id="UP001520878"/>
    </source>
</evidence>
<evidence type="ECO:0000256" key="1">
    <source>
        <dbReference type="SAM" id="SignalP"/>
    </source>
</evidence>
<gene>
    <name evidence="2" type="ORF">LJ739_01395</name>
</gene>
<accession>A0ABS8G2S8</accession>